<dbReference type="InterPro" id="IPR005673">
    <property type="entry name" value="ABC_phos-bd_PstS"/>
</dbReference>
<dbReference type="EMBL" id="VBAP01000081">
    <property type="protein sequence ID" value="TMI72723.1"/>
    <property type="molecule type" value="Genomic_DNA"/>
</dbReference>
<dbReference type="Gene3D" id="3.40.190.10">
    <property type="entry name" value="Periplasmic binding protein-like II"/>
    <property type="match status" value="2"/>
</dbReference>
<evidence type="ECO:0000256" key="1">
    <source>
        <dbReference type="ARBA" id="ARBA00008725"/>
    </source>
</evidence>
<keyword evidence="3 4" id="KW-0592">Phosphate transport</keyword>
<proteinExistence type="inferred from homology"/>
<sequence>MGQWWYRGGATLLILNVALGTALVALAQTVTLVGAGATFPFPLYSKWSEVYAAERGVQINYQSIGSGGGIRQFIAKTVDFGASDGPMTDDQIAQAGGRVLHIPMVAGAVVPVYNVPGVGPGLHFTPDVLADIFLGKVTKWNDPQIVQANPKAALPSADIVVVHRSDGSGTTAIWVNYLSKVSAEWKQKVGEGTSVNWPTGLGGKGNEGVAGLVRQTPNTLGYVELAYALTNKMTPGYVRNKAGQFIPPSLSSTTKAMEGALASIPADFRVFFTNPDGKDAYPIAGFTWILIYGDQADPVKGKALVEFLWWATHEGQKYAPTLLYASLPKSLVTRIEQTLRTVTSRGAAVLP</sequence>
<evidence type="ECO:0000313" key="7">
    <source>
        <dbReference type="Proteomes" id="UP000318834"/>
    </source>
</evidence>
<dbReference type="CDD" id="cd13565">
    <property type="entry name" value="PBP2_PstS"/>
    <property type="match status" value="1"/>
</dbReference>
<dbReference type="Pfam" id="PF12849">
    <property type="entry name" value="PBP_like_2"/>
    <property type="match status" value="1"/>
</dbReference>
<dbReference type="InterPro" id="IPR024370">
    <property type="entry name" value="PBP_domain"/>
</dbReference>
<dbReference type="GO" id="GO:0043190">
    <property type="term" value="C:ATP-binding cassette (ABC) transporter complex"/>
    <property type="evidence" value="ECO:0007669"/>
    <property type="project" value="InterPro"/>
</dbReference>
<dbReference type="Proteomes" id="UP000318834">
    <property type="component" value="Unassembled WGS sequence"/>
</dbReference>
<dbReference type="PANTHER" id="PTHR42996">
    <property type="entry name" value="PHOSPHATE-BINDING PROTEIN PSTS"/>
    <property type="match status" value="1"/>
</dbReference>
<evidence type="ECO:0000256" key="2">
    <source>
        <dbReference type="ARBA" id="ARBA00022448"/>
    </source>
</evidence>
<gene>
    <name evidence="6" type="primary">pstS</name>
    <name evidence="6" type="ORF">E6H05_10760</name>
</gene>
<dbReference type="InterPro" id="IPR050962">
    <property type="entry name" value="Phosphate-bind_PstS"/>
</dbReference>
<dbReference type="PANTHER" id="PTHR42996:SF1">
    <property type="entry name" value="PHOSPHATE-BINDING PROTEIN PSTS"/>
    <property type="match status" value="1"/>
</dbReference>
<keyword evidence="2 4" id="KW-0813">Transport</keyword>
<dbReference type="GO" id="GO:0042301">
    <property type="term" value="F:phosphate ion binding"/>
    <property type="evidence" value="ECO:0007669"/>
    <property type="project" value="InterPro"/>
</dbReference>
<comment type="caution">
    <text evidence="6">The sequence shown here is derived from an EMBL/GenBank/DDBJ whole genome shotgun (WGS) entry which is preliminary data.</text>
</comment>
<dbReference type="PIRSF" id="PIRSF002756">
    <property type="entry name" value="PstS"/>
    <property type="match status" value="1"/>
</dbReference>
<evidence type="ECO:0000313" key="6">
    <source>
        <dbReference type="EMBL" id="TMI72723.1"/>
    </source>
</evidence>
<evidence type="ECO:0000256" key="3">
    <source>
        <dbReference type="ARBA" id="ARBA00022592"/>
    </source>
</evidence>
<name>A0A537IMZ4_9BACT</name>
<dbReference type="GO" id="GO:0035435">
    <property type="term" value="P:phosphate ion transmembrane transport"/>
    <property type="evidence" value="ECO:0007669"/>
    <property type="project" value="InterPro"/>
</dbReference>
<dbReference type="AlphaFoldDB" id="A0A537IMZ4"/>
<comment type="similarity">
    <text evidence="1 4">Belongs to the PstS family.</text>
</comment>
<dbReference type="NCBIfam" id="TIGR00975">
    <property type="entry name" value="3a0107s03"/>
    <property type="match status" value="1"/>
</dbReference>
<dbReference type="SUPFAM" id="SSF53850">
    <property type="entry name" value="Periplasmic binding protein-like II"/>
    <property type="match status" value="1"/>
</dbReference>
<protein>
    <recommendedName>
        <fullName evidence="4">Phosphate-binding protein</fullName>
    </recommendedName>
</protein>
<evidence type="ECO:0000259" key="5">
    <source>
        <dbReference type="Pfam" id="PF12849"/>
    </source>
</evidence>
<accession>A0A537IMZ4</accession>
<evidence type="ECO:0000256" key="4">
    <source>
        <dbReference type="PIRNR" id="PIRNR002756"/>
    </source>
</evidence>
<organism evidence="6 7">
    <name type="scientific">Candidatus Segetimicrobium genomatis</name>
    <dbReference type="NCBI Taxonomy" id="2569760"/>
    <lineage>
        <taxon>Bacteria</taxon>
        <taxon>Bacillati</taxon>
        <taxon>Candidatus Sysuimicrobiota</taxon>
        <taxon>Candidatus Sysuimicrobiia</taxon>
        <taxon>Candidatus Sysuimicrobiales</taxon>
        <taxon>Candidatus Segetimicrobiaceae</taxon>
        <taxon>Candidatus Segetimicrobium</taxon>
    </lineage>
</organism>
<feature type="domain" description="PBP" evidence="5">
    <location>
        <begin position="29"/>
        <end position="310"/>
    </location>
</feature>
<reference evidence="6 7" key="1">
    <citation type="journal article" date="2019" name="Nat. Microbiol.">
        <title>Mediterranean grassland soil C-N compound turnover is dependent on rainfall and depth, and is mediated by genomically divergent microorganisms.</title>
        <authorList>
            <person name="Diamond S."/>
            <person name="Andeer P.F."/>
            <person name="Li Z."/>
            <person name="Crits-Christoph A."/>
            <person name="Burstein D."/>
            <person name="Anantharaman K."/>
            <person name="Lane K.R."/>
            <person name="Thomas B.C."/>
            <person name="Pan C."/>
            <person name="Northen T.R."/>
            <person name="Banfield J.F."/>
        </authorList>
    </citation>
    <scope>NUCLEOTIDE SEQUENCE [LARGE SCALE GENOMIC DNA]</scope>
    <source>
        <strain evidence="6">NP_8</strain>
    </source>
</reference>